<dbReference type="Gene3D" id="1.20.1250.20">
    <property type="entry name" value="MFS general substrate transporter like domains"/>
    <property type="match status" value="2"/>
</dbReference>
<dbReference type="SUPFAM" id="SSF103473">
    <property type="entry name" value="MFS general substrate transporter"/>
    <property type="match status" value="1"/>
</dbReference>
<feature type="transmembrane region" description="Helical" evidence="3">
    <location>
        <begin position="343"/>
        <end position="363"/>
    </location>
</feature>
<dbReference type="PANTHER" id="PTHR23520">
    <property type="entry name" value="TRANSPORTER, PUTATIVE (AFU_ORTHOLOGUE AFUA_3G04000)-RELATED"/>
    <property type="match status" value="1"/>
</dbReference>
<evidence type="ECO:0000256" key="2">
    <source>
        <dbReference type="SAM" id="MobiDB-lite"/>
    </source>
</evidence>
<evidence type="ECO:0000256" key="3">
    <source>
        <dbReference type="SAM" id="Phobius"/>
    </source>
</evidence>
<dbReference type="PANTHER" id="PTHR23520:SF5">
    <property type="entry name" value="TRANSPORTER, PUTATIVE (AFU_ORTHOLOGUE AFUA_3G04000)-RELATED"/>
    <property type="match status" value="1"/>
</dbReference>
<evidence type="ECO:0000259" key="4">
    <source>
        <dbReference type="PROSITE" id="PS50850"/>
    </source>
</evidence>
<reference evidence="5 6" key="1">
    <citation type="journal article" date="2018" name="Front. Microbiol.">
        <title>Prospects for Fungal Bioremediation of Acidic Radioactive Waste Sites: Characterization and Genome Sequence of Rhodotorula taiwanensis MD1149.</title>
        <authorList>
            <person name="Tkavc R."/>
            <person name="Matrosova V.Y."/>
            <person name="Grichenko O.E."/>
            <person name="Gostincar C."/>
            <person name="Volpe R.P."/>
            <person name="Klimenkova P."/>
            <person name="Gaidamakova E.K."/>
            <person name="Zhou C.E."/>
            <person name="Stewart B.J."/>
            <person name="Lyman M.G."/>
            <person name="Malfatti S.A."/>
            <person name="Rubinfeld B."/>
            <person name="Courtot M."/>
            <person name="Singh J."/>
            <person name="Dalgard C.L."/>
            <person name="Hamilton T."/>
            <person name="Frey K.G."/>
            <person name="Gunde-Cimerman N."/>
            <person name="Dugan L."/>
            <person name="Daly M.J."/>
        </authorList>
    </citation>
    <scope>NUCLEOTIDE SEQUENCE [LARGE SCALE GENOMIC DNA]</scope>
    <source>
        <strain evidence="5 6">MD1149</strain>
    </source>
</reference>
<feature type="domain" description="Major facilitator superfamily (MFS) profile" evidence="4">
    <location>
        <begin position="24"/>
        <end position="442"/>
    </location>
</feature>
<organism evidence="5 6">
    <name type="scientific">Rhodotorula taiwanensis</name>
    <dbReference type="NCBI Taxonomy" id="741276"/>
    <lineage>
        <taxon>Eukaryota</taxon>
        <taxon>Fungi</taxon>
        <taxon>Dikarya</taxon>
        <taxon>Basidiomycota</taxon>
        <taxon>Pucciniomycotina</taxon>
        <taxon>Microbotryomycetes</taxon>
        <taxon>Sporidiobolales</taxon>
        <taxon>Sporidiobolaceae</taxon>
        <taxon>Rhodotorula</taxon>
    </lineage>
</organism>
<dbReference type="InterPro" id="IPR011701">
    <property type="entry name" value="MFS"/>
</dbReference>
<evidence type="ECO:0000256" key="1">
    <source>
        <dbReference type="ARBA" id="ARBA00004141"/>
    </source>
</evidence>
<dbReference type="Proteomes" id="UP000237144">
    <property type="component" value="Unassembled WGS sequence"/>
</dbReference>
<feature type="transmembrane region" description="Helical" evidence="3">
    <location>
        <begin position="25"/>
        <end position="50"/>
    </location>
</feature>
<keyword evidence="3" id="KW-0472">Membrane</keyword>
<sequence>MGVLSVLADELGLTHLRDSHSRRDVAFLLVSRFVRMAGFGAFAPVLILYLRHIGFSDRAVGLFLSATLLGDVGLSLFVTWTADALGRRRMLALGSLMMAASGFVFFWSENYVVLLLAAILGIISPSGNEVGPFAALEQAMMSQLTVPEGRVSLLMWYQVLGFIGISAGNNMTGLIVKLTEKAGKDIVSAYKGVFMAYAIIALLKLVLSILMTRHCEVDHPPVPSTTTSPTPAASRTSREGERQPLLRENPILDPPADLPVPKLPIGRLVVLCLVFSMDAFAGALAPLSFISYYLKTVHAAPVQLIAHFFSITAIIACVSQLAAGSISKRLGIIGTMVGTHAQLLTIAFGLAPSLPVALTFFILRSFLATMDASVRGAFLAAVIPKESRTRILGIINVCKTLAATPGPTFSLTLVSMGHIRYSFVLMGSIKILCEFLENPSNRFFSG</sequence>
<evidence type="ECO:0000313" key="5">
    <source>
        <dbReference type="EMBL" id="POY72169.1"/>
    </source>
</evidence>
<feature type="transmembrane region" description="Helical" evidence="3">
    <location>
        <begin position="155"/>
        <end position="176"/>
    </location>
</feature>
<dbReference type="Pfam" id="PF07690">
    <property type="entry name" value="MFS_1"/>
    <property type="match status" value="1"/>
</dbReference>
<feature type="transmembrane region" description="Helical" evidence="3">
    <location>
        <begin position="188"/>
        <end position="211"/>
    </location>
</feature>
<dbReference type="AlphaFoldDB" id="A0A2S5B5X1"/>
<dbReference type="PROSITE" id="PS50850">
    <property type="entry name" value="MFS"/>
    <property type="match status" value="1"/>
</dbReference>
<dbReference type="GO" id="GO:0016020">
    <property type="term" value="C:membrane"/>
    <property type="evidence" value="ECO:0007669"/>
    <property type="project" value="UniProtKB-SubCell"/>
</dbReference>
<protein>
    <recommendedName>
        <fullName evidence="4">Major facilitator superfamily (MFS) profile domain-containing protein</fullName>
    </recommendedName>
</protein>
<dbReference type="OrthoDB" id="10027823at2759"/>
<dbReference type="InterPro" id="IPR020846">
    <property type="entry name" value="MFS_dom"/>
</dbReference>
<keyword evidence="6" id="KW-1185">Reference proteome</keyword>
<comment type="subcellular location">
    <subcellularLocation>
        <location evidence="1">Membrane</location>
        <topology evidence="1">Multi-pass membrane protein</topology>
    </subcellularLocation>
</comment>
<feature type="compositionally biased region" description="Low complexity" evidence="2">
    <location>
        <begin position="224"/>
        <end position="235"/>
    </location>
</feature>
<keyword evidence="3" id="KW-1133">Transmembrane helix</keyword>
<gene>
    <name evidence="5" type="ORF">BMF94_4806</name>
</gene>
<dbReference type="EMBL" id="PJQD01000057">
    <property type="protein sequence ID" value="POY72169.1"/>
    <property type="molecule type" value="Genomic_DNA"/>
</dbReference>
<name>A0A2S5B5X1_9BASI</name>
<feature type="transmembrane region" description="Helical" evidence="3">
    <location>
        <begin position="103"/>
        <end position="123"/>
    </location>
</feature>
<feature type="region of interest" description="Disordered" evidence="2">
    <location>
        <begin position="220"/>
        <end position="252"/>
    </location>
</feature>
<dbReference type="InterPro" id="IPR036259">
    <property type="entry name" value="MFS_trans_sf"/>
</dbReference>
<accession>A0A2S5B5X1</accession>
<evidence type="ECO:0000313" key="6">
    <source>
        <dbReference type="Proteomes" id="UP000237144"/>
    </source>
</evidence>
<keyword evidence="3" id="KW-0812">Transmembrane</keyword>
<proteinExistence type="predicted"/>
<feature type="transmembrane region" description="Helical" evidence="3">
    <location>
        <begin position="62"/>
        <end position="82"/>
    </location>
</feature>
<feature type="transmembrane region" description="Helical" evidence="3">
    <location>
        <begin position="304"/>
        <end position="323"/>
    </location>
</feature>
<dbReference type="GO" id="GO:0022857">
    <property type="term" value="F:transmembrane transporter activity"/>
    <property type="evidence" value="ECO:0007669"/>
    <property type="project" value="InterPro"/>
</dbReference>
<feature type="transmembrane region" description="Helical" evidence="3">
    <location>
        <begin position="268"/>
        <end position="292"/>
    </location>
</feature>
<feature type="compositionally biased region" description="Basic and acidic residues" evidence="2">
    <location>
        <begin position="236"/>
        <end position="245"/>
    </location>
</feature>
<comment type="caution">
    <text evidence="5">The sequence shown here is derived from an EMBL/GenBank/DDBJ whole genome shotgun (WGS) entry which is preliminary data.</text>
</comment>
<dbReference type="STRING" id="741276.A0A2S5B5X1"/>